<protein>
    <submittedName>
        <fullName evidence="2">Uncharacterized protein</fullName>
    </submittedName>
</protein>
<feature type="region of interest" description="Disordered" evidence="1">
    <location>
        <begin position="1"/>
        <end position="26"/>
    </location>
</feature>
<feature type="compositionally biased region" description="Low complexity" evidence="1">
    <location>
        <begin position="461"/>
        <end position="470"/>
    </location>
</feature>
<evidence type="ECO:0000313" key="2">
    <source>
        <dbReference type="EMBL" id="KAK7200619.1"/>
    </source>
</evidence>
<feature type="region of interest" description="Disordered" evidence="1">
    <location>
        <begin position="461"/>
        <end position="484"/>
    </location>
</feature>
<dbReference type="AlphaFoldDB" id="A0AAW0F381"/>
<proteinExistence type="predicted"/>
<keyword evidence="3" id="KW-1185">Reference proteome</keyword>
<name>A0AAW0F381_9TRYP</name>
<dbReference type="EMBL" id="JAECZO010000007">
    <property type="protein sequence ID" value="KAK7200619.1"/>
    <property type="molecule type" value="Genomic_DNA"/>
</dbReference>
<evidence type="ECO:0000313" key="3">
    <source>
        <dbReference type="Proteomes" id="UP001430356"/>
    </source>
</evidence>
<comment type="caution">
    <text evidence="2">The sequence shown here is derived from an EMBL/GenBank/DDBJ whole genome shotgun (WGS) entry which is preliminary data.</text>
</comment>
<feature type="compositionally biased region" description="Low complexity" evidence="1">
    <location>
        <begin position="1"/>
        <end position="16"/>
    </location>
</feature>
<reference evidence="2 3" key="1">
    <citation type="journal article" date="2021" name="MBio">
        <title>A New Model Trypanosomatid, Novymonas esmeraldas: Genomic Perception of Its 'Candidatus Pandoraea novymonadis' Endosymbiont.</title>
        <authorList>
            <person name="Zakharova A."/>
            <person name="Saura A."/>
            <person name="Butenko A."/>
            <person name="Podesvova L."/>
            <person name="Warmusova S."/>
            <person name="Kostygov A.Y."/>
            <person name="Nenarokova A."/>
            <person name="Lukes J."/>
            <person name="Opperdoes F.R."/>
            <person name="Yurchenko V."/>
        </authorList>
    </citation>
    <scope>NUCLEOTIDE SEQUENCE [LARGE SCALE GENOMIC DNA]</scope>
    <source>
        <strain evidence="2 3">E262AT.01</strain>
    </source>
</reference>
<evidence type="ECO:0000256" key="1">
    <source>
        <dbReference type="SAM" id="MobiDB-lite"/>
    </source>
</evidence>
<gene>
    <name evidence="2" type="ORF">NESM_000118100</name>
</gene>
<sequence length="564" mass="60809">MLRVSRVGRVASAVRGGPPPPAPASSSISLIDSVTAALRTSRYLRHAPPRLYVTCTHELGTPAQGCGRHMTKVLDVSREASPTAPPHTQSVYLLTSTTMSDVQFTVTEAQSQVLVGLPLVHSADAALRFCDAHAATLSRVHHVVLPGAVSPLQSVLVRHLLDRVPQARLVCNTFGREVFTNATFHDGVRRAVLENAPGTPLDLLRFAELPADRVSAVVDGDAVAVDLAAEPAEGATPSRMLRVVAVRSTSQEQRRKEQHHTHRPAHFTNGPLFFYDEVFSALFVGHTLHRVPWLPTVLAEAPRALVLPVPPPLAAQHPRSRPNALLDTWRVVESCDDVVDTLRRTPALERVLSSSYGELSGNVEECVAALESSSDALEGLRSRLARRLATDSSRDVHRWSTALLKRIVQEVASTQKASTPTSPDTLEAFLAWARDDDTWGHLATCLTHAAMVLPPTLEADAPPTDAAAADIDGHTPSPVASAAPSTDAGQVAEAALGGAAGVELLVAVLERKGLQGLTRMAQRETIDVQVFLTMSEDDLRRVFKSTFGITKRLTLLQEELRKTV</sequence>
<organism evidence="2 3">
    <name type="scientific">Novymonas esmeraldas</name>
    <dbReference type="NCBI Taxonomy" id="1808958"/>
    <lineage>
        <taxon>Eukaryota</taxon>
        <taxon>Discoba</taxon>
        <taxon>Euglenozoa</taxon>
        <taxon>Kinetoplastea</taxon>
        <taxon>Metakinetoplastina</taxon>
        <taxon>Trypanosomatida</taxon>
        <taxon>Trypanosomatidae</taxon>
        <taxon>Novymonas</taxon>
    </lineage>
</organism>
<accession>A0AAW0F381</accession>
<dbReference type="Proteomes" id="UP001430356">
    <property type="component" value="Unassembled WGS sequence"/>
</dbReference>